<dbReference type="GO" id="GO:0005739">
    <property type="term" value="C:mitochondrion"/>
    <property type="evidence" value="ECO:0007669"/>
    <property type="project" value="UniProtKB-SubCell"/>
</dbReference>
<dbReference type="GeneID" id="11506778"/>
<comment type="subcellular location">
    <subcellularLocation>
        <location evidence="1">Mitochondrion</location>
    </subcellularLocation>
</comment>
<keyword evidence="5" id="KW-1185">Reference proteome</keyword>
<dbReference type="PANTHER" id="PTHR33064:SF37">
    <property type="entry name" value="RIBONUCLEASE H"/>
    <property type="match status" value="1"/>
</dbReference>
<dbReference type="SUPFAM" id="SSF56672">
    <property type="entry name" value="DNA/RNA polymerases"/>
    <property type="match status" value="1"/>
</dbReference>
<dbReference type="AlphaFoldDB" id="G2QJA4"/>
<name>G2QJA4_THET4</name>
<dbReference type="Proteomes" id="UP000007322">
    <property type="component" value="Chromosome 5"/>
</dbReference>
<evidence type="ECO:0000259" key="3">
    <source>
        <dbReference type="PROSITE" id="PS50878"/>
    </source>
</evidence>
<dbReference type="InterPro" id="IPR043128">
    <property type="entry name" value="Rev_trsase/Diguanyl_cyclase"/>
</dbReference>
<organism evidence="4 5">
    <name type="scientific">Thermothelomyces thermophilus (strain ATCC 42464 / BCRC 31852 / DSM 1799)</name>
    <name type="common">Sporotrichum thermophile</name>
    <dbReference type="NCBI Taxonomy" id="573729"/>
    <lineage>
        <taxon>Eukaryota</taxon>
        <taxon>Fungi</taxon>
        <taxon>Dikarya</taxon>
        <taxon>Ascomycota</taxon>
        <taxon>Pezizomycotina</taxon>
        <taxon>Sordariomycetes</taxon>
        <taxon>Sordariomycetidae</taxon>
        <taxon>Sordariales</taxon>
        <taxon>Chaetomiaceae</taxon>
        <taxon>Thermothelomyces</taxon>
    </lineage>
</organism>
<dbReference type="HOGENOM" id="CLU_000384_33_7_1"/>
<gene>
    <name evidence="4" type="ORF">MYCTH_54995</name>
</gene>
<keyword evidence="2" id="KW-0496">Mitochondrion</keyword>
<dbReference type="InterPro" id="IPR043502">
    <property type="entry name" value="DNA/RNA_pol_sf"/>
</dbReference>
<evidence type="ECO:0000313" key="4">
    <source>
        <dbReference type="EMBL" id="AEO59661.1"/>
    </source>
</evidence>
<dbReference type="KEGG" id="mtm:MYCTH_54995"/>
<dbReference type="RefSeq" id="XP_003664906.1">
    <property type="nucleotide sequence ID" value="XM_003664858.1"/>
</dbReference>
<feature type="non-terminal residue" evidence="4">
    <location>
        <position position="1"/>
    </location>
</feature>
<evidence type="ECO:0000256" key="2">
    <source>
        <dbReference type="ARBA" id="ARBA00023128"/>
    </source>
</evidence>
<protein>
    <recommendedName>
        <fullName evidence="3">Reverse transcriptase domain-containing protein</fullName>
    </recommendedName>
</protein>
<proteinExistence type="predicted"/>
<reference evidence="4 5" key="1">
    <citation type="journal article" date="2011" name="Nat. Biotechnol.">
        <title>Comparative genomic analysis of the thermophilic biomass-degrading fungi Myceliophthora thermophila and Thielavia terrestris.</title>
        <authorList>
            <person name="Berka R.M."/>
            <person name="Grigoriev I.V."/>
            <person name="Otillar R."/>
            <person name="Salamov A."/>
            <person name="Grimwood J."/>
            <person name="Reid I."/>
            <person name="Ishmael N."/>
            <person name="John T."/>
            <person name="Darmond C."/>
            <person name="Moisan M.-C."/>
            <person name="Henrissat B."/>
            <person name="Coutinho P.M."/>
            <person name="Lombard V."/>
            <person name="Natvig D.O."/>
            <person name="Lindquist E."/>
            <person name="Schmutz J."/>
            <person name="Lucas S."/>
            <person name="Harris P."/>
            <person name="Powlowski J."/>
            <person name="Bellemare A."/>
            <person name="Taylor D."/>
            <person name="Butler G."/>
            <person name="de Vries R.P."/>
            <person name="Allijn I.E."/>
            <person name="van den Brink J."/>
            <person name="Ushinsky S."/>
            <person name="Storms R."/>
            <person name="Powell A.J."/>
            <person name="Paulsen I.T."/>
            <person name="Elbourne L.D.H."/>
            <person name="Baker S.E."/>
            <person name="Magnuson J."/>
            <person name="LaBoissiere S."/>
            <person name="Clutterbuck A.J."/>
            <person name="Martinez D."/>
            <person name="Wogulis M."/>
            <person name="de Leon A.L."/>
            <person name="Rey M.W."/>
            <person name="Tsang A."/>
        </authorList>
    </citation>
    <scope>NUCLEOTIDE SEQUENCE [LARGE SCALE GENOMIC DNA]</scope>
    <source>
        <strain evidence="5">ATCC 42464 / BCRC 31852 / DSM 1799</strain>
    </source>
</reference>
<dbReference type="Gene3D" id="3.30.70.270">
    <property type="match status" value="1"/>
</dbReference>
<dbReference type="EMBL" id="CP003006">
    <property type="protein sequence ID" value="AEO59661.1"/>
    <property type="molecule type" value="Genomic_DNA"/>
</dbReference>
<feature type="domain" description="Reverse transcriptase" evidence="3">
    <location>
        <begin position="1"/>
        <end position="52"/>
    </location>
</feature>
<dbReference type="VEuPathDB" id="FungiDB:MYCTH_54995"/>
<sequence>YPDNILISSKTIDEHRKYVKVVLDTLYIYKLLVNEEKSKFYVRKTVFSGYKISLGQIRIEPLNVKAIKNWL</sequence>
<dbReference type="InParanoid" id="G2QJA4"/>
<dbReference type="OrthoDB" id="5245018at2759"/>
<dbReference type="InterPro" id="IPR051320">
    <property type="entry name" value="Viral_Replic_Matur_Polypro"/>
</dbReference>
<dbReference type="InterPro" id="IPR000477">
    <property type="entry name" value="RT_dom"/>
</dbReference>
<accession>G2QJA4</accession>
<evidence type="ECO:0000313" key="5">
    <source>
        <dbReference type="Proteomes" id="UP000007322"/>
    </source>
</evidence>
<evidence type="ECO:0000256" key="1">
    <source>
        <dbReference type="ARBA" id="ARBA00004173"/>
    </source>
</evidence>
<dbReference type="PROSITE" id="PS50878">
    <property type="entry name" value="RT_POL"/>
    <property type="match status" value="1"/>
</dbReference>
<dbReference type="PANTHER" id="PTHR33064">
    <property type="entry name" value="POL PROTEIN"/>
    <property type="match status" value="1"/>
</dbReference>